<name>A0A0V1CWK4_TRIBR</name>
<dbReference type="EMBL" id="JYDI01000084">
    <property type="protein sequence ID" value="KRY53558.1"/>
    <property type="molecule type" value="Genomic_DNA"/>
</dbReference>
<proteinExistence type="predicted"/>
<protein>
    <submittedName>
        <fullName evidence="1">Uncharacterized protein</fullName>
    </submittedName>
</protein>
<accession>A0A0V1CWK4</accession>
<reference evidence="1 2" key="1">
    <citation type="submission" date="2015-01" db="EMBL/GenBank/DDBJ databases">
        <title>Evolution of Trichinella species and genotypes.</title>
        <authorList>
            <person name="Korhonen P.K."/>
            <person name="Edoardo P."/>
            <person name="Giuseppe L.R."/>
            <person name="Gasser R.B."/>
        </authorList>
    </citation>
    <scope>NUCLEOTIDE SEQUENCE [LARGE SCALE GENOMIC DNA]</scope>
    <source>
        <strain evidence="1">ISS120</strain>
    </source>
</reference>
<dbReference type="Proteomes" id="UP000054653">
    <property type="component" value="Unassembled WGS sequence"/>
</dbReference>
<gene>
    <name evidence="1" type="ORF">T03_146</name>
</gene>
<keyword evidence="2" id="KW-1185">Reference proteome</keyword>
<comment type="caution">
    <text evidence="1">The sequence shown here is derived from an EMBL/GenBank/DDBJ whole genome shotgun (WGS) entry which is preliminary data.</text>
</comment>
<organism evidence="1 2">
    <name type="scientific">Trichinella britovi</name>
    <name type="common">Parasitic roundworm</name>
    <dbReference type="NCBI Taxonomy" id="45882"/>
    <lineage>
        <taxon>Eukaryota</taxon>
        <taxon>Metazoa</taxon>
        <taxon>Ecdysozoa</taxon>
        <taxon>Nematoda</taxon>
        <taxon>Enoplea</taxon>
        <taxon>Dorylaimia</taxon>
        <taxon>Trichinellida</taxon>
        <taxon>Trichinellidae</taxon>
        <taxon>Trichinella</taxon>
    </lineage>
</organism>
<dbReference type="AlphaFoldDB" id="A0A0V1CWK4"/>
<sequence length="76" mass="8626">MSKMFDVQNLAVSSSVGRELLMANFPTKEKIFSPKMDFMGISRSETLSGVERTSSRRSWLHSSRNMHQTLGSIPLY</sequence>
<evidence type="ECO:0000313" key="1">
    <source>
        <dbReference type="EMBL" id="KRY53558.1"/>
    </source>
</evidence>
<evidence type="ECO:0000313" key="2">
    <source>
        <dbReference type="Proteomes" id="UP000054653"/>
    </source>
</evidence>